<evidence type="ECO:0000313" key="2">
    <source>
        <dbReference type="EMBL" id="CAD8117991.1"/>
    </source>
</evidence>
<keyword evidence="3" id="KW-1185">Reference proteome</keyword>
<evidence type="ECO:0008006" key="4">
    <source>
        <dbReference type="Google" id="ProtNLM"/>
    </source>
</evidence>
<sequence>MSHKSTQNSNYPFYQYCLGGPQQNFLKCTNCIILGVIIILLLFILIQQLHRRYQTGTKKLSKKCIILYMIMINFLSNHDNKFKYYLQSPSSLAINT</sequence>
<accession>A0A8S1QR18</accession>
<evidence type="ECO:0000256" key="1">
    <source>
        <dbReference type="SAM" id="Phobius"/>
    </source>
</evidence>
<proteinExistence type="predicted"/>
<keyword evidence="1" id="KW-1133">Transmembrane helix</keyword>
<dbReference type="AlphaFoldDB" id="A0A8S1QR18"/>
<dbReference type="EMBL" id="CAJJDN010000115">
    <property type="protein sequence ID" value="CAD8117991.1"/>
    <property type="molecule type" value="Genomic_DNA"/>
</dbReference>
<organism evidence="2 3">
    <name type="scientific">Paramecium sonneborni</name>
    <dbReference type="NCBI Taxonomy" id="65129"/>
    <lineage>
        <taxon>Eukaryota</taxon>
        <taxon>Sar</taxon>
        <taxon>Alveolata</taxon>
        <taxon>Ciliophora</taxon>
        <taxon>Intramacronucleata</taxon>
        <taxon>Oligohymenophorea</taxon>
        <taxon>Peniculida</taxon>
        <taxon>Parameciidae</taxon>
        <taxon>Paramecium</taxon>
    </lineage>
</organism>
<protein>
    <recommendedName>
        <fullName evidence="4">Transmembrane protein</fullName>
    </recommendedName>
</protein>
<evidence type="ECO:0000313" key="3">
    <source>
        <dbReference type="Proteomes" id="UP000692954"/>
    </source>
</evidence>
<comment type="caution">
    <text evidence="2">The sequence shown here is derived from an EMBL/GenBank/DDBJ whole genome shotgun (WGS) entry which is preliminary data.</text>
</comment>
<feature type="transmembrane region" description="Helical" evidence="1">
    <location>
        <begin position="24"/>
        <end position="46"/>
    </location>
</feature>
<keyword evidence="1" id="KW-0812">Transmembrane</keyword>
<keyword evidence="1" id="KW-0472">Membrane</keyword>
<dbReference type="Proteomes" id="UP000692954">
    <property type="component" value="Unassembled WGS sequence"/>
</dbReference>
<reference evidence="2" key="1">
    <citation type="submission" date="2021-01" db="EMBL/GenBank/DDBJ databases">
        <authorList>
            <consortium name="Genoscope - CEA"/>
            <person name="William W."/>
        </authorList>
    </citation>
    <scope>NUCLEOTIDE SEQUENCE</scope>
</reference>
<name>A0A8S1QR18_9CILI</name>
<gene>
    <name evidence="2" type="ORF">PSON_ATCC_30995.1.T1150173</name>
</gene>